<dbReference type="STRING" id="287098.SAMN05421665_0562"/>
<dbReference type="PANTHER" id="PTHR33711:SF10">
    <property type="entry name" value="INTRADIOL RING-CLEAVAGE DIOXYGENASES DOMAIN-CONTAINING PROTEIN"/>
    <property type="match status" value="1"/>
</dbReference>
<evidence type="ECO:0000256" key="2">
    <source>
        <dbReference type="ARBA" id="ARBA00022964"/>
    </source>
</evidence>
<evidence type="ECO:0000256" key="3">
    <source>
        <dbReference type="ARBA" id="ARBA00023002"/>
    </source>
</evidence>
<dbReference type="PROSITE" id="PS51318">
    <property type="entry name" value="TAT"/>
    <property type="match status" value="1"/>
</dbReference>
<dbReference type="EMBL" id="FTPR01000001">
    <property type="protein sequence ID" value="SIT77398.1"/>
    <property type="molecule type" value="Genomic_DNA"/>
</dbReference>
<dbReference type="AlphaFoldDB" id="A0A1R3WHN4"/>
<name>A0A1R3WHN4_9RHOB</name>
<dbReference type="InterPro" id="IPR000627">
    <property type="entry name" value="Intradiol_dOase_C"/>
</dbReference>
<gene>
    <name evidence="6" type="ORF">SAMN05421665_0562</name>
</gene>
<feature type="chain" id="PRO_5012435872" evidence="4">
    <location>
        <begin position="28"/>
        <end position="205"/>
    </location>
</feature>
<evidence type="ECO:0000313" key="7">
    <source>
        <dbReference type="Proteomes" id="UP000186997"/>
    </source>
</evidence>
<evidence type="ECO:0000256" key="4">
    <source>
        <dbReference type="SAM" id="SignalP"/>
    </source>
</evidence>
<dbReference type="Gene3D" id="2.60.130.10">
    <property type="entry name" value="Aromatic compound dioxygenase"/>
    <property type="match status" value="1"/>
</dbReference>
<dbReference type="InterPro" id="IPR006311">
    <property type="entry name" value="TAT_signal"/>
</dbReference>
<accession>A0A1R3WHN4</accession>
<keyword evidence="4" id="KW-0732">Signal</keyword>
<dbReference type="InterPro" id="IPR015889">
    <property type="entry name" value="Intradiol_dOase_core"/>
</dbReference>
<protein>
    <submittedName>
        <fullName evidence="6">Protocatechuate 3,4-dioxygenase beta subunit</fullName>
    </submittedName>
</protein>
<keyword evidence="7" id="KW-1185">Reference proteome</keyword>
<reference evidence="7" key="1">
    <citation type="submission" date="2017-01" db="EMBL/GenBank/DDBJ databases">
        <authorList>
            <person name="Varghese N."/>
            <person name="Submissions S."/>
        </authorList>
    </citation>
    <scope>NUCLEOTIDE SEQUENCE [LARGE SCALE GENOMIC DNA]</scope>
    <source>
        <strain evidence="7">DSM 29591</strain>
    </source>
</reference>
<dbReference type="Pfam" id="PF00775">
    <property type="entry name" value="Dioxygenase_C"/>
    <property type="match status" value="1"/>
</dbReference>
<dbReference type="GO" id="GO:0018578">
    <property type="term" value="F:protocatechuate 3,4-dioxygenase activity"/>
    <property type="evidence" value="ECO:0007669"/>
    <property type="project" value="InterPro"/>
</dbReference>
<comment type="similarity">
    <text evidence="1">Belongs to the intradiol ring-cleavage dioxygenase family.</text>
</comment>
<dbReference type="CDD" id="cd03459">
    <property type="entry name" value="3_4-PCD"/>
    <property type="match status" value="1"/>
</dbReference>
<dbReference type="PANTHER" id="PTHR33711">
    <property type="entry name" value="DIOXYGENASE, PUTATIVE (AFU_ORTHOLOGUE AFUA_2G02910)-RELATED"/>
    <property type="match status" value="1"/>
</dbReference>
<dbReference type="OrthoDB" id="9800887at2"/>
<sequence>MSKTRRTVLAQIAAFVGVLGFGTQARAATPTPAATEGPFYPTPSMRMADVDNDLVKVMGLVQEAGGEVIILNGRVLDTDGQPRAGVRVEIWQCDMNGKYLHDGDSRDVAYDAGFQGFGHDITDAQGQFRFRTIRPTVYPGRTPHIHAKVLDGSSELLTTQFYLADHPENARDRLFNRMSDSQKAQVTMIFTAGPDGPETTVDIVV</sequence>
<evidence type="ECO:0000256" key="1">
    <source>
        <dbReference type="ARBA" id="ARBA00007825"/>
    </source>
</evidence>
<dbReference type="RefSeq" id="WP_076658276.1">
    <property type="nucleotide sequence ID" value="NZ_FTPR01000001.1"/>
</dbReference>
<dbReference type="InterPro" id="IPR039387">
    <property type="entry name" value="3_4-PCD"/>
</dbReference>
<keyword evidence="3" id="KW-0560">Oxidoreductase</keyword>
<dbReference type="Proteomes" id="UP000186997">
    <property type="component" value="Unassembled WGS sequence"/>
</dbReference>
<evidence type="ECO:0000313" key="6">
    <source>
        <dbReference type="EMBL" id="SIT77398.1"/>
    </source>
</evidence>
<organism evidence="6 7">
    <name type="scientific">Yoonia rosea</name>
    <dbReference type="NCBI Taxonomy" id="287098"/>
    <lineage>
        <taxon>Bacteria</taxon>
        <taxon>Pseudomonadati</taxon>
        <taxon>Pseudomonadota</taxon>
        <taxon>Alphaproteobacteria</taxon>
        <taxon>Rhodobacterales</taxon>
        <taxon>Paracoccaceae</taxon>
        <taxon>Yoonia</taxon>
    </lineage>
</organism>
<proteinExistence type="inferred from homology"/>
<dbReference type="GO" id="GO:0008199">
    <property type="term" value="F:ferric iron binding"/>
    <property type="evidence" value="ECO:0007669"/>
    <property type="project" value="InterPro"/>
</dbReference>
<dbReference type="InterPro" id="IPR050770">
    <property type="entry name" value="Intradiol_RC_Dioxygenase"/>
</dbReference>
<dbReference type="SUPFAM" id="SSF49482">
    <property type="entry name" value="Aromatic compound dioxygenase"/>
    <property type="match status" value="1"/>
</dbReference>
<keyword evidence="2 6" id="KW-0223">Dioxygenase</keyword>
<evidence type="ECO:0000259" key="5">
    <source>
        <dbReference type="Pfam" id="PF00775"/>
    </source>
</evidence>
<feature type="domain" description="Intradiol ring-cleavage dioxygenases" evidence="5">
    <location>
        <begin position="36"/>
        <end position="203"/>
    </location>
</feature>
<feature type="signal peptide" evidence="4">
    <location>
        <begin position="1"/>
        <end position="27"/>
    </location>
</feature>